<organism evidence="3 4">
    <name type="scientific">Micractinium conductrix</name>
    <dbReference type="NCBI Taxonomy" id="554055"/>
    <lineage>
        <taxon>Eukaryota</taxon>
        <taxon>Viridiplantae</taxon>
        <taxon>Chlorophyta</taxon>
        <taxon>core chlorophytes</taxon>
        <taxon>Trebouxiophyceae</taxon>
        <taxon>Chlorellales</taxon>
        <taxon>Chlorellaceae</taxon>
        <taxon>Chlorella clade</taxon>
        <taxon>Micractinium</taxon>
    </lineage>
</organism>
<evidence type="ECO:0000313" key="4">
    <source>
        <dbReference type="Proteomes" id="UP000239649"/>
    </source>
</evidence>
<dbReference type="Proteomes" id="UP000239649">
    <property type="component" value="Unassembled WGS sequence"/>
</dbReference>
<dbReference type="PROSITE" id="PS00028">
    <property type="entry name" value="ZINC_FINGER_C2H2_1"/>
    <property type="match status" value="1"/>
</dbReference>
<dbReference type="OrthoDB" id="4822at2759"/>
<dbReference type="PANTHER" id="PTHR47251">
    <property type="entry name" value="FINGER DOMAIN PROTEIN, PUTATIVE (AFU_ORTHOLOGUE AFUA_3G04180)-RELATED"/>
    <property type="match status" value="1"/>
</dbReference>
<accession>A0A2P6VNN8</accession>
<feature type="region of interest" description="Disordered" evidence="1">
    <location>
        <begin position="240"/>
        <end position="352"/>
    </location>
</feature>
<evidence type="ECO:0000313" key="3">
    <source>
        <dbReference type="EMBL" id="PSC75708.1"/>
    </source>
</evidence>
<keyword evidence="4" id="KW-1185">Reference proteome</keyword>
<dbReference type="PANTHER" id="PTHR47251:SF1">
    <property type="entry name" value="FINGER DOMAIN PROTEIN, PUTATIVE (AFU_ORTHOLOGUE AFUA_3G04180)-RELATED"/>
    <property type="match status" value="1"/>
</dbReference>
<feature type="region of interest" description="Disordered" evidence="1">
    <location>
        <begin position="201"/>
        <end position="223"/>
    </location>
</feature>
<dbReference type="STRING" id="554055.A0A2P6VNN8"/>
<dbReference type="InterPro" id="IPR013087">
    <property type="entry name" value="Znf_C2H2_type"/>
</dbReference>
<dbReference type="Pfam" id="PF01585">
    <property type="entry name" value="G-patch"/>
    <property type="match status" value="1"/>
</dbReference>
<dbReference type="SMART" id="SM00443">
    <property type="entry name" value="G_patch"/>
    <property type="match status" value="1"/>
</dbReference>
<proteinExistence type="predicted"/>
<evidence type="ECO:0000256" key="1">
    <source>
        <dbReference type="SAM" id="MobiDB-lite"/>
    </source>
</evidence>
<name>A0A2P6VNN8_9CHLO</name>
<feature type="compositionally biased region" description="Low complexity" evidence="1">
    <location>
        <begin position="282"/>
        <end position="297"/>
    </location>
</feature>
<feature type="domain" description="G-patch" evidence="2">
    <location>
        <begin position="66"/>
        <end position="113"/>
    </location>
</feature>
<comment type="caution">
    <text evidence="3">The sequence shown here is derived from an EMBL/GenBank/DDBJ whole genome shotgun (WGS) entry which is preliminary data.</text>
</comment>
<gene>
    <name evidence="3" type="ORF">C2E20_1059</name>
</gene>
<reference evidence="3 4" key="1">
    <citation type="journal article" date="2018" name="Plant J.">
        <title>Genome sequences of Chlorella sorokiniana UTEX 1602 and Micractinium conductrix SAG 241.80: implications to maltose excretion by a green alga.</title>
        <authorList>
            <person name="Arriola M.B."/>
            <person name="Velmurugan N."/>
            <person name="Zhang Y."/>
            <person name="Plunkett M.H."/>
            <person name="Hondzo H."/>
            <person name="Barney B.M."/>
        </authorList>
    </citation>
    <scope>NUCLEOTIDE SEQUENCE [LARGE SCALE GENOMIC DNA]</scope>
    <source>
        <strain evidence="3 4">SAG 241.80</strain>
    </source>
</reference>
<protein>
    <submittedName>
        <fullName evidence="3">G patch domain-containing 8</fullName>
    </submittedName>
</protein>
<dbReference type="AlphaFoldDB" id="A0A2P6VNN8"/>
<dbReference type="EMBL" id="LHPF02000002">
    <property type="protein sequence ID" value="PSC75708.1"/>
    <property type="molecule type" value="Genomic_DNA"/>
</dbReference>
<evidence type="ECO:0000259" key="2">
    <source>
        <dbReference type="PROSITE" id="PS50174"/>
    </source>
</evidence>
<dbReference type="GO" id="GO:0003676">
    <property type="term" value="F:nucleic acid binding"/>
    <property type="evidence" value="ECO:0007669"/>
    <property type="project" value="InterPro"/>
</dbReference>
<dbReference type="InterPro" id="IPR000467">
    <property type="entry name" value="G_patch_dom"/>
</dbReference>
<dbReference type="PROSITE" id="PS50174">
    <property type="entry name" value="G_PATCH"/>
    <property type="match status" value="1"/>
</dbReference>
<sequence length="352" mass="39063">MNVQDPRFAVGRGDEWRAGVVNQRMHQELELQSLDGDFRLPLNRYLEENVDLDETECASLDAAIPDTNVGYRLLQKLGWRGGGLGREQQGIREPVRLDANDTGTRIGLGRAAVERQYTAAELVERRALESELQAEEDDDRRRKREAEAERQQKIKEEVTHELRMFYCEICRKQYQFAHEMEEHLCSYDHHHRKRLAEMRAMASERTRGSRMKKEKRRAEKEAARIAAQVRAAQVAAGIVVEEEEQPPLPPLPADCDGEGAPPPPPLPADAGNAPLLPPPPAGEAGDTPQQQQQQQQQPASEGERDGLGGGPAKKPALGVFSLGRGRGKAAPLPQRRPAGSVFGEESSDEGEG</sequence>